<dbReference type="OrthoDB" id="19653at2759"/>
<dbReference type="SUPFAM" id="SSF53474">
    <property type="entry name" value="alpha/beta-Hydrolases"/>
    <property type="match status" value="2"/>
</dbReference>
<comment type="caution">
    <text evidence="5">The sequence shown here is derived from an EMBL/GenBank/DDBJ whole genome shotgun (WGS) entry which is preliminary data.</text>
</comment>
<sequence>MKFIFLLFFLLLLINQQLTIETFNNSDISKKSFFDWIFHRHRHHSKNETENKMSKCPHCKNISTIINLTGGKIEGRISNVGDKPSIVFEGIPFAEPPLGNLRFSPLKPKKPWKGILSTKQYSAACLSNSTRTRSPQEYISEDCIYTNVFTSLKCLHHKKDCPVLFYIHGGSFVYDSATMFNETEIVQKYSSDDIVFVVSAYRLGIFGLLDLGNDKTVKRNMAMHDIIFALEWVQKEIHNFAMGNSAGASALSFLCVSPAVKHELFQRAFISSAFPSFVKDSNLNQSLLLLEHFNCLRDNSTNKTFSDQQKVECLRNVDSFELLRQQQHFEDFHIIFNGPGIDTEILPFDNFAHSLRNWKPCPLIYSTTTVEFDRWSEDDKLDKECYKATHIFGYYSPEAYNACFDRYKEEFNKTIHMRVVYESMHSQAFLTSLVNTRFGGISYVGEFEIADHSNHADDMAKLLGIIWKFFFFGLHPFPLNRTDLKLMYNYYPKMVKNFVRGHSPDKDWRSQNWNGRNYFRITFNVSNNNKIEEFPHSVDGYQDVKGLDFWLHDMPIIERKARRKAENNLSGEVEEENNWIDLFGNKKEINKFEERIKHFLPIIGPSFAVLPEDGEEENDTEIIKNENKLTYTDLNNQSNNKEMFKKLNYEFGNVWTAFWILMSITVLLAIVLLIISTGKFVYQYKNGQNGYSQIQGGDGIFTEKSRIITANRNNYNTQYSIVFRAIQQNNVNIIQIVHYYIQLFVVKMKFILLFFLLLLINQQLTIETFNNSDISKKSFFDWIFHRHRHHNKTNESENKISKCPHCKNISTIISLTGGKIEGRLSNVGDKPSIVFEGIPFAEPPLGNLRFSPLKPKKPWKGILSTKQYSAACLSNSTRTRSPQEYISEDCIYTNVFTSIKCLHHKKDCPVLFYIHGGGFVYDSATMFNETEIVQKYSSDDIIFVVSAYRLGIFGLLDLGNDKTSMFTLTNLNNFSTRSLDGTEYSIQTMGNSAGASALTFLCVSPAVRHELFQQAFISSGVPLFRKDSNLNQSLLLLEHFNCLQDNSTNKTFSDQQKVECLRNVDSFELLRQQQHFEDFHIIFNGPGIDTEILPFDNFVHSLRNWKPRNLIYSTTTLEFDRWTEDDRLDKECYKATHIFGYYSSEAYNACFDRYKEEFNKTINMRVTYESMHSESFLTSLVNTRFGGISYVGEFEIADHSNHADDMFFFLGLHPFSLNRTDLKLMYNYYPKMVKNFIRGHSPDKDWKSQNWNGRNYFRITFNVSNNNKMEEFPHSVDGYQDVKGLDFWLHDMPIIERKARRKAENNLSGEVEEENNWIDLFGNKKEINKFEERIKHFLPIIGSSFAVLPEDGEEENDTENIKNENKLTSTDLNNQSNNKEMFKKLNYEFGNVWTAFWILMSITVLLAIVLLIISTGKFVYQYKNGQNGYSQIQGGDGIFTEKSRIITANRNNYNTQYSM</sequence>
<keyword evidence="2" id="KW-0472">Membrane</keyword>
<feature type="signal peptide" evidence="3">
    <location>
        <begin position="1"/>
        <end position="19"/>
    </location>
</feature>
<feature type="transmembrane region" description="Helical" evidence="2">
    <location>
        <begin position="739"/>
        <end position="760"/>
    </location>
</feature>
<dbReference type="PANTHER" id="PTHR45580:SF6">
    <property type="entry name" value="CARBOXYLESTERASE TYPE B DOMAIN-CONTAINING PROTEIN"/>
    <property type="match status" value="1"/>
</dbReference>
<gene>
    <name evidence="5" type="ORF">Mgra_00007281</name>
</gene>
<keyword evidence="2" id="KW-1133">Transmembrane helix</keyword>
<dbReference type="Pfam" id="PF00135">
    <property type="entry name" value="COesterase"/>
    <property type="match status" value="2"/>
</dbReference>
<keyword evidence="5" id="KW-0378">Hydrolase</keyword>
<protein>
    <submittedName>
        <fullName evidence="5">Carboxylic ester hydrolase</fullName>
    </submittedName>
</protein>
<feature type="transmembrane region" description="Helical" evidence="2">
    <location>
        <begin position="1392"/>
        <end position="1413"/>
    </location>
</feature>
<accession>A0A8S9ZIT2</accession>
<dbReference type="InterPro" id="IPR029058">
    <property type="entry name" value="AB_hydrolase_fold"/>
</dbReference>
<dbReference type="PANTHER" id="PTHR45580">
    <property type="entry name" value="PROTEIN CBG05369"/>
    <property type="match status" value="1"/>
</dbReference>
<reference evidence="5" key="1">
    <citation type="journal article" date="2020" name="Ecol. Evol.">
        <title>Genome structure and content of the rice root-knot nematode (Meloidogyne graminicola).</title>
        <authorList>
            <person name="Phan N.T."/>
            <person name="Danchin E.G.J."/>
            <person name="Klopp C."/>
            <person name="Perfus-Barbeoch L."/>
            <person name="Kozlowski D.K."/>
            <person name="Koutsovoulos G.D."/>
            <person name="Lopez-Roques C."/>
            <person name="Bouchez O."/>
            <person name="Zahm M."/>
            <person name="Besnard G."/>
            <person name="Bellafiore S."/>
        </authorList>
    </citation>
    <scope>NUCLEOTIDE SEQUENCE</scope>
    <source>
        <strain evidence="5">VN-18</strain>
    </source>
</reference>
<dbReference type="Gene3D" id="3.40.50.1820">
    <property type="entry name" value="alpha/beta hydrolase"/>
    <property type="match status" value="2"/>
</dbReference>
<dbReference type="GO" id="GO:0016787">
    <property type="term" value="F:hydrolase activity"/>
    <property type="evidence" value="ECO:0007669"/>
    <property type="project" value="UniProtKB-KW"/>
</dbReference>
<proteinExistence type="predicted"/>
<name>A0A8S9ZIT2_9BILA</name>
<feature type="domain" description="Carboxylesterase type B" evidence="4">
    <location>
        <begin position="811"/>
        <end position="1265"/>
    </location>
</feature>
<dbReference type="Proteomes" id="UP000605970">
    <property type="component" value="Unassembled WGS sequence"/>
</dbReference>
<keyword evidence="3" id="KW-0732">Signal</keyword>
<evidence type="ECO:0000256" key="3">
    <source>
        <dbReference type="SAM" id="SignalP"/>
    </source>
</evidence>
<dbReference type="InterPro" id="IPR002018">
    <property type="entry name" value="CarbesteraseB"/>
</dbReference>
<feature type="chain" id="PRO_5035886898" evidence="3">
    <location>
        <begin position="20"/>
        <end position="1459"/>
    </location>
</feature>
<evidence type="ECO:0000313" key="6">
    <source>
        <dbReference type="Proteomes" id="UP000605970"/>
    </source>
</evidence>
<feature type="transmembrane region" description="Helical" evidence="2">
    <location>
        <begin position="654"/>
        <end position="675"/>
    </location>
</feature>
<evidence type="ECO:0000313" key="5">
    <source>
        <dbReference type="EMBL" id="KAF7633302.1"/>
    </source>
</evidence>
<keyword evidence="2" id="KW-0812">Transmembrane</keyword>
<feature type="domain" description="Carboxylesterase type B" evidence="4">
    <location>
        <begin position="64"/>
        <end position="526"/>
    </location>
</feature>
<evidence type="ECO:0000256" key="2">
    <source>
        <dbReference type="SAM" id="Phobius"/>
    </source>
</evidence>
<organism evidence="5 6">
    <name type="scientific">Meloidogyne graminicola</name>
    <dbReference type="NCBI Taxonomy" id="189291"/>
    <lineage>
        <taxon>Eukaryota</taxon>
        <taxon>Metazoa</taxon>
        <taxon>Ecdysozoa</taxon>
        <taxon>Nematoda</taxon>
        <taxon>Chromadorea</taxon>
        <taxon>Rhabditida</taxon>
        <taxon>Tylenchina</taxon>
        <taxon>Tylenchomorpha</taxon>
        <taxon>Tylenchoidea</taxon>
        <taxon>Meloidogynidae</taxon>
        <taxon>Meloidogyninae</taxon>
        <taxon>Meloidogyne</taxon>
    </lineage>
</organism>
<evidence type="ECO:0000256" key="1">
    <source>
        <dbReference type="SAM" id="MobiDB-lite"/>
    </source>
</evidence>
<dbReference type="EMBL" id="JABEBT010000079">
    <property type="protein sequence ID" value="KAF7633302.1"/>
    <property type="molecule type" value="Genomic_DNA"/>
</dbReference>
<keyword evidence="6" id="KW-1185">Reference proteome</keyword>
<evidence type="ECO:0000259" key="4">
    <source>
        <dbReference type="Pfam" id="PF00135"/>
    </source>
</evidence>
<feature type="region of interest" description="Disordered" evidence="1">
    <location>
        <begin position="1352"/>
        <end position="1373"/>
    </location>
</feature>